<dbReference type="Proteomes" id="UP001314229">
    <property type="component" value="Unassembled WGS sequence"/>
</dbReference>
<feature type="compositionally biased region" description="Basic and acidic residues" evidence="1">
    <location>
        <begin position="55"/>
        <end position="66"/>
    </location>
</feature>
<accession>A0AAV1QHU2</accession>
<evidence type="ECO:0000313" key="3">
    <source>
        <dbReference type="Proteomes" id="UP001314229"/>
    </source>
</evidence>
<reference evidence="2 3" key="1">
    <citation type="submission" date="2024-01" db="EMBL/GenBank/DDBJ databases">
        <authorList>
            <person name="Alioto T."/>
            <person name="Alioto T."/>
            <person name="Gomez Garrido J."/>
        </authorList>
    </citation>
    <scope>NUCLEOTIDE SEQUENCE [LARGE SCALE GENOMIC DNA]</scope>
</reference>
<comment type="caution">
    <text evidence="2">The sequence shown here is derived from an EMBL/GenBank/DDBJ whole genome shotgun (WGS) entry which is preliminary data.</text>
</comment>
<protein>
    <submittedName>
        <fullName evidence="2">Ras GTPase-activating protein nGAP isoform X2</fullName>
    </submittedName>
</protein>
<gene>
    <name evidence="2" type="ORF">FSCOSCO3_A022016</name>
</gene>
<evidence type="ECO:0000313" key="2">
    <source>
        <dbReference type="EMBL" id="CAK6982715.1"/>
    </source>
</evidence>
<feature type="non-terminal residue" evidence="2">
    <location>
        <position position="144"/>
    </location>
</feature>
<organism evidence="2 3">
    <name type="scientific">Scomber scombrus</name>
    <name type="common">Atlantic mackerel</name>
    <name type="synonym">Scomber vernalis</name>
    <dbReference type="NCBI Taxonomy" id="13677"/>
    <lineage>
        <taxon>Eukaryota</taxon>
        <taxon>Metazoa</taxon>
        <taxon>Chordata</taxon>
        <taxon>Craniata</taxon>
        <taxon>Vertebrata</taxon>
        <taxon>Euteleostomi</taxon>
        <taxon>Actinopterygii</taxon>
        <taxon>Neopterygii</taxon>
        <taxon>Teleostei</taxon>
        <taxon>Neoteleostei</taxon>
        <taxon>Acanthomorphata</taxon>
        <taxon>Pelagiaria</taxon>
        <taxon>Scombriformes</taxon>
        <taxon>Scombridae</taxon>
        <taxon>Scomber</taxon>
    </lineage>
</organism>
<feature type="compositionally biased region" description="Basic and acidic residues" evidence="1">
    <location>
        <begin position="33"/>
        <end position="46"/>
    </location>
</feature>
<proteinExistence type="predicted"/>
<sequence length="144" mass="15869">MSGSKTPPEGGEGPVQGPCHASHRWHRYRKPWRRDTAPEQPLDRYKWRTSAHLAPEGKGHGTEPPHQRMLSLPRLSGTATPRTGSLRRVLPFLRSMSEPGTTGEQGGAAASQAERRVGSVSSFISSLHRRMSRILRDEPESAAS</sequence>
<dbReference type="EMBL" id="CAWUFR010001087">
    <property type="protein sequence ID" value="CAK6982715.1"/>
    <property type="molecule type" value="Genomic_DNA"/>
</dbReference>
<evidence type="ECO:0000256" key="1">
    <source>
        <dbReference type="SAM" id="MobiDB-lite"/>
    </source>
</evidence>
<feature type="region of interest" description="Disordered" evidence="1">
    <location>
        <begin position="1"/>
        <end position="120"/>
    </location>
</feature>
<keyword evidence="3" id="KW-1185">Reference proteome</keyword>
<feature type="compositionally biased region" description="Basic residues" evidence="1">
    <location>
        <begin position="21"/>
        <end position="32"/>
    </location>
</feature>
<name>A0AAV1QHU2_SCOSC</name>
<dbReference type="AlphaFoldDB" id="A0AAV1QHU2"/>